<gene>
    <name evidence="6" type="ORF">DGAL_LOCUS1770</name>
</gene>
<dbReference type="GO" id="GO:0005975">
    <property type="term" value="P:carbohydrate metabolic process"/>
    <property type="evidence" value="ECO:0007669"/>
    <property type="project" value="InterPro"/>
</dbReference>
<keyword evidence="2" id="KW-0378">Hydrolase</keyword>
<feature type="chain" id="PRO_5035147288" description="Lactase-phlorizin hydrolase" evidence="5">
    <location>
        <begin position="24"/>
        <end position="542"/>
    </location>
</feature>
<dbReference type="PROSITE" id="PS00653">
    <property type="entry name" value="GLYCOSYL_HYDROL_F1_2"/>
    <property type="match status" value="1"/>
</dbReference>
<dbReference type="PANTHER" id="PTHR10353:SF36">
    <property type="entry name" value="LP05116P"/>
    <property type="match status" value="1"/>
</dbReference>
<organism evidence="6 7">
    <name type="scientific">Daphnia galeata</name>
    <dbReference type="NCBI Taxonomy" id="27404"/>
    <lineage>
        <taxon>Eukaryota</taxon>
        <taxon>Metazoa</taxon>
        <taxon>Ecdysozoa</taxon>
        <taxon>Arthropoda</taxon>
        <taxon>Crustacea</taxon>
        <taxon>Branchiopoda</taxon>
        <taxon>Diplostraca</taxon>
        <taxon>Cladocera</taxon>
        <taxon>Anomopoda</taxon>
        <taxon>Daphniidae</taxon>
        <taxon>Daphnia</taxon>
    </lineage>
</organism>
<evidence type="ECO:0000256" key="5">
    <source>
        <dbReference type="SAM" id="SignalP"/>
    </source>
</evidence>
<keyword evidence="5" id="KW-0732">Signal</keyword>
<dbReference type="Gene3D" id="3.20.20.80">
    <property type="entry name" value="Glycosidases"/>
    <property type="match status" value="1"/>
</dbReference>
<feature type="signal peptide" evidence="5">
    <location>
        <begin position="1"/>
        <end position="23"/>
    </location>
</feature>
<dbReference type="InterPro" id="IPR033132">
    <property type="entry name" value="GH_1_N_CS"/>
</dbReference>
<keyword evidence="7" id="KW-1185">Reference proteome</keyword>
<comment type="similarity">
    <text evidence="1 4">Belongs to the glycosyl hydrolase 1 family.</text>
</comment>
<accession>A0A8J2RDJ2</accession>
<dbReference type="GO" id="GO:0008422">
    <property type="term" value="F:beta-glucosidase activity"/>
    <property type="evidence" value="ECO:0007669"/>
    <property type="project" value="TreeGrafter"/>
</dbReference>
<evidence type="ECO:0008006" key="8">
    <source>
        <dbReference type="Google" id="ProtNLM"/>
    </source>
</evidence>
<dbReference type="Proteomes" id="UP000789390">
    <property type="component" value="Unassembled WGS sequence"/>
</dbReference>
<protein>
    <recommendedName>
        <fullName evidence="8">Lactase-phlorizin hydrolase</fullName>
    </recommendedName>
</protein>
<evidence type="ECO:0000313" key="6">
    <source>
        <dbReference type="EMBL" id="CAH0099623.1"/>
    </source>
</evidence>
<reference evidence="6" key="1">
    <citation type="submission" date="2021-11" db="EMBL/GenBank/DDBJ databases">
        <authorList>
            <person name="Schell T."/>
        </authorList>
    </citation>
    <scope>NUCLEOTIDE SEQUENCE</scope>
    <source>
        <strain evidence="6">M5</strain>
    </source>
</reference>
<dbReference type="Pfam" id="PF00232">
    <property type="entry name" value="Glyco_hydro_1"/>
    <property type="match status" value="2"/>
</dbReference>
<proteinExistence type="inferred from homology"/>
<dbReference type="EMBL" id="CAKKLH010000023">
    <property type="protein sequence ID" value="CAH0099623.1"/>
    <property type="molecule type" value="Genomic_DNA"/>
</dbReference>
<comment type="caution">
    <text evidence="6">The sequence shown here is derived from an EMBL/GenBank/DDBJ whole genome shotgun (WGS) entry which is preliminary data.</text>
</comment>
<dbReference type="InterPro" id="IPR001360">
    <property type="entry name" value="Glyco_hydro_1"/>
</dbReference>
<dbReference type="PRINTS" id="PR00131">
    <property type="entry name" value="GLHYDRLASE1"/>
</dbReference>
<dbReference type="SUPFAM" id="SSF51445">
    <property type="entry name" value="(Trans)glycosidases"/>
    <property type="match status" value="2"/>
</dbReference>
<sequence length="542" mass="61275">MNVSTKWISWLLMMSLSNRVTLGIYVDEPLLYDTFPPGFVWSSATSAHQIEGAWNVDGKGPSIWDTYTSQPGIVAEGATGQTACNSYYFYQKDVDALKSLNAEPLVVVAFVVVLIYDDVSLVVYCAGTIQVSHYRFSISWPRVLPNGIGQVNQPGVDYYKNLIAALKVANIQPMVTLYHWDLPQALEDMGGWLNASVADWFEEYARLCFTQFGDDVRYGLGVSAPDFLSPFNIVVAAAAPPSPYSQIWTWNVYLSSWPQFDPSPRQSLPTLRINFQTYSTRKSWNRLLNINWFFPGSDQIADADAAERALQFMGGWFANPIFGSGDYPSIMKLKIGEKSAQQGFNQSRLPEFTAEQKLLVKSSADFLGINHYTSLLTVNRPSDINDISYESDQDLYSYYDPSWYGSGSPWLKITPFGLRNLLVWLRDKFNDPEMIITENGCSDTAGNLDDMLRIYYYKHYINNVLKAIKIDGVNVTGYTAWALMDNFEWRAGYNEKFGLFNVDFSSPDLPRTAKASARYLAQIIRDNGFRTNQPCNNYPISK</sequence>
<dbReference type="PANTHER" id="PTHR10353">
    <property type="entry name" value="GLYCOSYL HYDROLASE"/>
    <property type="match status" value="1"/>
</dbReference>
<evidence type="ECO:0000256" key="2">
    <source>
        <dbReference type="ARBA" id="ARBA00022801"/>
    </source>
</evidence>
<dbReference type="InterPro" id="IPR017853">
    <property type="entry name" value="GH"/>
</dbReference>
<dbReference type="OrthoDB" id="65569at2759"/>
<keyword evidence="3" id="KW-0326">Glycosidase</keyword>
<evidence type="ECO:0000256" key="4">
    <source>
        <dbReference type="RuleBase" id="RU003690"/>
    </source>
</evidence>
<evidence type="ECO:0000313" key="7">
    <source>
        <dbReference type="Proteomes" id="UP000789390"/>
    </source>
</evidence>
<evidence type="ECO:0000256" key="3">
    <source>
        <dbReference type="ARBA" id="ARBA00023295"/>
    </source>
</evidence>
<dbReference type="AlphaFoldDB" id="A0A8J2RDJ2"/>
<name>A0A8J2RDJ2_9CRUS</name>
<evidence type="ECO:0000256" key="1">
    <source>
        <dbReference type="ARBA" id="ARBA00010838"/>
    </source>
</evidence>